<dbReference type="GO" id="GO:1903425">
    <property type="term" value="F:fluoride transmembrane transporter activity"/>
    <property type="evidence" value="ECO:0007669"/>
    <property type="project" value="TreeGrafter"/>
</dbReference>
<gene>
    <name evidence="11" type="ORF">AXF42_Ash010502</name>
</gene>
<reference evidence="11 12" key="1">
    <citation type="journal article" date="2017" name="Nature">
        <title>The Apostasia genome and the evolution of orchids.</title>
        <authorList>
            <person name="Zhang G.Q."/>
            <person name="Liu K.W."/>
            <person name="Li Z."/>
            <person name="Lohaus R."/>
            <person name="Hsiao Y.Y."/>
            <person name="Niu S.C."/>
            <person name="Wang J.Y."/>
            <person name="Lin Y.C."/>
            <person name="Xu Q."/>
            <person name="Chen L.J."/>
            <person name="Yoshida K."/>
            <person name="Fujiwara S."/>
            <person name="Wang Z.W."/>
            <person name="Zhang Y.Q."/>
            <person name="Mitsuda N."/>
            <person name="Wang M."/>
            <person name="Liu G.H."/>
            <person name="Pecoraro L."/>
            <person name="Huang H.X."/>
            <person name="Xiao X.J."/>
            <person name="Lin M."/>
            <person name="Wu X.Y."/>
            <person name="Wu W.L."/>
            <person name="Chen Y.Y."/>
            <person name="Chang S.B."/>
            <person name="Sakamoto S."/>
            <person name="Ohme-Takagi M."/>
            <person name="Yagi M."/>
            <person name="Zeng S.J."/>
            <person name="Shen C.Y."/>
            <person name="Yeh C.M."/>
            <person name="Luo Y.B."/>
            <person name="Tsai W.C."/>
            <person name="Van de Peer Y."/>
            <person name="Liu Z.J."/>
        </authorList>
    </citation>
    <scope>NUCLEOTIDE SEQUENCE [LARGE SCALE GENOMIC DNA]</scope>
    <source>
        <strain evidence="12">cv. Shenzhen</strain>
        <tissue evidence="11">Stem</tissue>
    </source>
</reference>
<comment type="catalytic activity">
    <reaction evidence="8">
        <text>fluoride(in) = fluoride(out)</text>
        <dbReference type="Rhea" id="RHEA:76159"/>
        <dbReference type="ChEBI" id="CHEBI:17051"/>
    </reaction>
    <physiologicalReaction direction="left-to-right" evidence="8">
        <dbReference type="Rhea" id="RHEA:76160"/>
    </physiologicalReaction>
</comment>
<dbReference type="STRING" id="1088818.A0A2I0BE90"/>
<comment type="similarity">
    <text evidence="7">Belongs to the fluoride channel Fluc/FEX (TC 1.A.43) family.</text>
</comment>
<evidence type="ECO:0000313" key="12">
    <source>
        <dbReference type="Proteomes" id="UP000236161"/>
    </source>
</evidence>
<evidence type="ECO:0000256" key="9">
    <source>
        <dbReference type="SAM" id="MobiDB-lite"/>
    </source>
</evidence>
<dbReference type="Pfam" id="PF02537">
    <property type="entry name" value="CRCB"/>
    <property type="match status" value="1"/>
</dbReference>
<keyword evidence="6 10" id="KW-0472">Membrane</keyword>
<evidence type="ECO:0000256" key="5">
    <source>
        <dbReference type="ARBA" id="ARBA00022989"/>
    </source>
</evidence>
<evidence type="ECO:0000256" key="10">
    <source>
        <dbReference type="SAM" id="Phobius"/>
    </source>
</evidence>
<evidence type="ECO:0000256" key="3">
    <source>
        <dbReference type="ARBA" id="ARBA00022475"/>
    </source>
</evidence>
<dbReference type="OrthoDB" id="409792at2759"/>
<dbReference type="PANTHER" id="PTHR28259:SF1">
    <property type="entry name" value="FLUORIDE EXPORT PROTEIN 1-RELATED"/>
    <property type="match status" value="1"/>
</dbReference>
<evidence type="ECO:0000256" key="4">
    <source>
        <dbReference type="ARBA" id="ARBA00022692"/>
    </source>
</evidence>
<organism evidence="11 12">
    <name type="scientific">Apostasia shenzhenica</name>
    <dbReference type="NCBI Taxonomy" id="1088818"/>
    <lineage>
        <taxon>Eukaryota</taxon>
        <taxon>Viridiplantae</taxon>
        <taxon>Streptophyta</taxon>
        <taxon>Embryophyta</taxon>
        <taxon>Tracheophyta</taxon>
        <taxon>Spermatophyta</taxon>
        <taxon>Magnoliopsida</taxon>
        <taxon>Liliopsida</taxon>
        <taxon>Asparagales</taxon>
        <taxon>Orchidaceae</taxon>
        <taxon>Apostasioideae</taxon>
        <taxon>Apostasia</taxon>
    </lineage>
</organism>
<comment type="subcellular location">
    <subcellularLocation>
        <location evidence="2">Cell membrane</location>
        <topology evidence="2">Multi-pass membrane protein</topology>
    </subcellularLocation>
</comment>
<comment type="function">
    <text evidence="1">Fluoride channel required for the rapid expulsion of cytoplasmic fluoride.</text>
</comment>
<feature type="transmembrane region" description="Helical" evidence="10">
    <location>
        <begin position="318"/>
        <end position="338"/>
    </location>
</feature>
<proteinExistence type="inferred from homology"/>
<dbReference type="Proteomes" id="UP000236161">
    <property type="component" value="Unassembled WGS sequence"/>
</dbReference>
<evidence type="ECO:0000256" key="6">
    <source>
        <dbReference type="ARBA" id="ARBA00023136"/>
    </source>
</evidence>
<dbReference type="PANTHER" id="PTHR28259">
    <property type="entry name" value="FLUORIDE EXPORT PROTEIN 1-RELATED"/>
    <property type="match status" value="1"/>
</dbReference>
<protein>
    <submittedName>
        <fullName evidence="11">Uncharacterized protein</fullName>
    </submittedName>
</protein>
<dbReference type="AlphaFoldDB" id="A0A2I0BE90"/>
<dbReference type="GO" id="GO:0005886">
    <property type="term" value="C:plasma membrane"/>
    <property type="evidence" value="ECO:0007669"/>
    <property type="project" value="UniProtKB-SubCell"/>
</dbReference>
<evidence type="ECO:0000256" key="7">
    <source>
        <dbReference type="ARBA" id="ARBA00035120"/>
    </source>
</evidence>
<evidence type="ECO:0000256" key="1">
    <source>
        <dbReference type="ARBA" id="ARBA00002598"/>
    </source>
</evidence>
<evidence type="ECO:0000256" key="2">
    <source>
        <dbReference type="ARBA" id="ARBA00004651"/>
    </source>
</evidence>
<name>A0A2I0BE90_9ASPA</name>
<accession>A0A2I0BE90</accession>
<evidence type="ECO:0000313" key="11">
    <source>
        <dbReference type="EMBL" id="PKA66092.1"/>
    </source>
</evidence>
<keyword evidence="5 10" id="KW-1133">Transmembrane helix</keyword>
<feature type="region of interest" description="Disordered" evidence="9">
    <location>
        <begin position="23"/>
        <end position="42"/>
    </location>
</feature>
<dbReference type="InterPro" id="IPR003691">
    <property type="entry name" value="FluC"/>
</dbReference>
<feature type="transmembrane region" description="Helical" evidence="10">
    <location>
        <begin position="230"/>
        <end position="249"/>
    </location>
</feature>
<evidence type="ECO:0000256" key="8">
    <source>
        <dbReference type="ARBA" id="ARBA00035585"/>
    </source>
</evidence>
<sequence length="367" mass="40550">MGEKFERVTSTGRVGIIRSFRTVPTNSSHGRPCPPTPPAGPNSASLYNIQYRTSGGLNDHVLESISLSRELASHILRDVGDDMLAQVGDSGNSVVLDGGLHEIEEEKLRIATENMKDVENEGKPLPNEDVMVLRDGILVGSFRSSREDSLPHLSIDEMPLSPDQNIKMHDFHTTSEMEKQDGLPPRLDYVSYLVHLAVFGILGIFTRYLLQKLFGPNILALTGNNTPLYLDLPSNMLGSFLMGWFGIVFKADLRNLSKHIVIGITTGYMGSLTTFSGWNQKMLNLSSEGHVTFALAGIILGNNLAGCFLLPLSHLLHLAPFLLPALLFLLLIISGAHWRERGKEEFPFLLRRGDLSRPEIQIMNSVP</sequence>
<keyword evidence="4 10" id="KW-0812">Transmembrane</keyword>
<feature type="transmembrane region" description="Helical" evidence="10">
    <location>
        <begin position="291"/>
        <end position="312"/>
    </location>
</feature>
<feature type="transmembrane region" description="Helical" evidence="10">
    <location>
        <begin position="189"/>
        <end position="210"/>
    </location>
</feature>
<keyword evidence="12" id="KW-1185">Reference proteome</keyword>
<dbReference type="EMBL" id="KZ451888">
    <property type="protein sequence ID" value="PKA66092.1"/>
    <property type="molecule type" value="Genomic_DNA"/>
</dbReference>
<keyword evidence="3" id="KW-1003">Cell membrane</keyword>